<dbReference type="InterPro" id="IPR052539">
    <property type="entry name" value="MGD_biosynthesis_adapter"/>
</dbReference>
<dbReference type="InterPro" id="IPR004435">
    <property type="entry name" value="MobB_dom"/>
</dbReference>
<feature type="domain" description="Molybdopterin-guanine dinucleotide biosynthesis protein B (MobB)" evidence="1">
    <location>
        <begin position="4"/>
        <end position="135"/>
    </location>
</feature>
<evidence type="ECO:0000259" key="1">
    <source>
        <dbReference type="Pfam" id="PF03205"/>
    </source>
</evidence>
<dbReference type="RefSeq" id="WP_077463136.1">
    <property type="nucleotide sequence ID" value="NZ_MLAA01000022.1"/>
</dbReference>
<dbReference type="PANTHER" id="PTHR40072">
    <property type="entry name" value="MOLYBDOPTERIN-GUANINE DINUCLEOTIDE BIOSYNTHESIS ADAPTER PROTEIN-RELATED"/>
    <property type="match status" value="1"/>
</dbReference>
<name>A0ABX3KXR8_9PAST</name>
<gene>
    <name evidence="2" type="ORF">BKG89_05255</name>
</gene>
<evidence type="ECO:0000313" key="2">
    <source>
        <dbReference type="EMBL" id="OOF69845.1"/>
    </source>
</evidence>
<dbReference type="PANTHER" id="PTHR40072:SF1">
    <property type="entry name" value="MOLYBDOPTERIN-GUANINE DINUCLEOTIDE BIOSYNTHESIS ADAPTER PROTEIN"/>
    <property type="match status" value="1"/>
</dbReference>
<dbReference type="Pfam" id="PF03205">
    <property type="entry name" value="MobB"/>
    <property type="match status" value="1"/>
</dbReference>
<dbReference type="Gene3D" id="3.40.50.300">
    <property type="entry name" value="P-loop containing nucleotide triphosphate hydrolases"/>
    <property type="match status" value="1"/>
</dbReference>
<accession>A0ABX3KXR8</accession>
<evidence type="ECO:0000313" key="3">
    <source>
        <dbReference type="Proteomes" id="UP000188820"/>
    </source>
</evidence>
<dbReference type="InterPro" id="IPR027417">
    <property type="entry name" value="P-loop_NTPase"/>
</dbReference>
<dbReference type="SUPFAM" id="SSF52540">
    <property type="entry name" value="P-loop containing nucleoside triphosphate hydrolases"/>
    <property type="match status" value="1"/>
</dbReference>
<dbReference type="CDD" id="cd03116">
    <property type="entry name" value="MobB"/>
    <property type="match status" value="1"/>
</dbReference>
<comment type="caution">
    <text evidence="2">The sequence shown here is derived from an EMBL/GenBank/DDBJ whole genome shotgun (WGS) entry which is preliminary data.</text>
</comment>
<protein>
    <submittedName>
        <fullName evidence="2">Molybdopterin-guanine dinucleotide biosynthesis protein B</fullName>
    </submittedName>
</protein>
<proteinExistence type="predicted"/>
<dbReference type="Proteomes" id="UP000188820">
    <property type="component" value="Unassembled WGS sequence"/>
</dbReference>
<dbReference type="NCBIfam" id="TIGR00176">
    <property type="entry name" value="mobB"/>
    <property type="match status" value="1"/>
</dbReference>
<dbReference type="EMBL" id="MLAA01000022">
    <property type="protein sequence ID" value="OOF69845.1"/>
    <property type="molecule type" value="Genomic_DNA"/>
</dbReference>
<organism evidence="2 3">
    <name type="scientific">Rodentibacter caecimuris</name>
    <dbReference type="NCBI Taxonomy" id="1796644"/>
    <lineage>
        <taxon>Bacteria</taxon>
        <taxon>Pseudomonadati</taxon>
        <taxon>Pseudomonadota</taxon>
        <taxon>Gammaproteobacteria</taxon>
        <taxon>Pasteurellales</taxon>
        <taxon>Pasteurellaceae</taxon>
        <taxon>Rodentibacter</taxon>
    </lineage>
</organism>
<sequence length="166" mass="18725">MVPILGITGYSGSGKTTLLEKLLPILAEYQLRVSVIKHSHHHANIDKPGKDSWRMTQAGAAQVMIVSEQRWALMSETPSPVSLDYLRHQFDPNLTDLVLVEGFKQEPITKILLHRQGMLKSLPELDENVIALATDYECQTSVPRLDLNNIPQIARFINDWQKSGQK</sequence>
<keyword evidence="3" id="KW-1185">Reference proteome</keyword>
<reference evidence="2 3" key="1">
    <citation type="submission" date="2016-10" db="EMBL/GenBank/DDBJ databases">
        <title>Rodentibacter gen. nov. and new species.</title>
        <authorList>
            <person name="Christensen H."/>
        </authorList>
    </citation>
    <scope>NUCLEOTIDE SEQUENCE [LARGE SCALE GENOMIC DNA]</scope>
    <source>
        <strain evidence="2 3">1998236014</strain>
    </source>
</reference>